<proteinExistence type="predicted"/>
<name>A0A164MB69_9AGAM</name>
<keyword evidence="2" id="KW-1185">Reference proteome</keyword>
<protein>
    <submittedName>
        <fullName evidence="1">Uncharacterized protein</fullName>
    </submittedName>
</protein>
<dbReference type="EMBL" id="KV419486">
    <property type="protein sequence ID" value="KZS86548.1"/>
    <property type="molecule type" value="Genomic_DNA"/>
</dbReference>
<accession>A0A164MB69</accession>
<sequence>MALPVHSVATSSAIFKPIFANQSLSSRGSLGGLCIGVDVAEPEAAFEHVRMRRVVSSSRQLSSISASSCIQHSSLLRYLAHVFASQVRSSNTKSRFKNYIPQDSFISGLGPLPDIHWVFKSPNDGFRLIECKIYTAGTLIVIPAPQDPAVFIS</sequence>
<dbReference type="Proteomes" id="UP000076722">
    <property type="component" value="Unassembled WGS sequence"/>
</dbReference>
<evidence type="ECO:0000313" key="1">
    <source>
        <dbReference type="EMBL" id="KZS86548.1"/>
    </source>
</evidence>
<gene>
    <name evidence="1" type="ORF">SISNIDRAFT_491858</name>
</gene>
<reference evidence="1 2" key="1">
    <citation type="journal article" date="2016" name="Mol. Biol. Evol.">
        <title>Comparative Genomics of Early-Diverging Mushroom-Forming Fungi Provides Insights into the Origins of Lignocellulose Decay Capabilities.</title>
        <authorList>
            <person name="Nagy L.G."/>
            <person name="Riley R."/>
            <person name="Tritt A."/>
            <person name="Adam C."/>
            <person name="Daum C."/>
            <person name="Floudas D."/>
            <person name="Sun H."/>
            <person name="Yadav J.S."/>
            <person name="Pangilinan J."/>
            <person name="Larsson K.H."/>
            <person name="Matsuura K."/>
            <person name="Barry K."/>
            <person name="Labutti K."/>
            <person name="Kuo R."/>
            <person name="Ohm R.A."/>
            <person name="Bhattacharya S.S."/>
            <person name="Shirouzu T."/>
            <person name="Yoshinaga Y."/>
            <person name="Martin F.M."/>
            <person name="Grigoriev I.V."/>
            <person name="Hibbett D.S."/>
        </authorList>
    </citation>
    <scope>NUCLEOTIDE SEQUENCE [LARGE SCALE GENOMIC DNA]</scope>
    <source>
        <strain evidence="1 2">HHB9708</strain>
    </source>
</reference>
<evidence type="ECO:0000313" key="2">
    <source>
        <dbReference type="Proteomes" id="UP000076722"/>
    </source>
</evidence>
<dbReference type="AlphaFoldDB" id="A0A164MB69"/>
<organism evidence="1 2">
    <name type="scientific">Sistotremastrum niveocremeum HHB9708</name>
    <dbReference type="NCBI Taxonomy" id="1314777"/>
    <lineage>
        <taxon>Eukaryota</taxon>
        <taxon>Fungi</taxon>
        <taxon>Dikarya</taxon>
        <taxon>Basidiomycota</taxon>
        <taxon>Agaricomycotina</taxon>
        <taxon>Agaricomycetes</taxon>
        <taxon>Sistotremastrales</taxon>
        <taxon>Sistotremastraceae</taxon>
        <taxon>Sertulicium</taxon>
        <taxon>Sertulicium niveocremeum</taxon>
    </lineage>
</organism>